<dbReference type="EMBL" id="JANCYW010000008">
    <property type="protein sequence ID" value="KAK4536376.1"/>
    <property type="molecule type" value="Genomic_DNA"/>
</dbReference>
<dbReference type="GO" id="GO:0031145">
    <property type="term" value="P:anaphase-promoting complex-dependent catabolic process"/>
    <property type="evidence" value="ECO:0007669"/>
    <property type="project" value="TreeGrafter"/>
</dbReference>
<dbReference type="Pfam" id="PF13414">
    <property type="entry name" value="TPR_11"/>
    <property type="match status" value="1"/>
</dbReference>
<keyword evidence="6" id="KW-0131">Cell cycle</keyword>
<keyword evidence="3" id="KW-0498">Mitosis</keyword>
<gene>
    <name evidence="10" type="ORF">CDCA_CDCA08G2401</name>
</gene>
<keyword evidence="5 7" id="KW-0802">TPR repeat</keyword>
<dbReference type="InterPro" id="IPR011990">
    <property type="entry name" value="TPR-like_helical_dom_sf"/>
</dbReference>
<dbReference type="Pfam" id="PF13181">
    <property type="entry name" value="TPR_8"/>
    <property type="match status" value="1"/>
</dbReference>
<evidence type="ECO:0000313" key="10">
    <source>
        <dbReference type="EMBL" id="KAK4536376.1"/>
    </source>
</evidence>
<evidence type="ECO:0000256" key="6">
    <source>
        <dbReference type="ARBA" id="ARBA00023306"/>
    </source>
</evidence>
<proteinExistence type="predicted"/>
<feature type="domain" description="Cdc23" evidence="9">
    <location>
        <begin position="73"/>
        <end position="272"/>
    </location>
</feature>
<protein>
    <recommendedName>
        <fullName evidence="9">Cdc23 domain-containing protein</fullName>
    </recommendedName>
</protein>
<feature type="repeat" description="TPR" evidence="7">
    <location>
        <begin position="401"/>
        <end position="434"/>
    </location>
</feature>
<evidence type="ECO:0000256" key="2">
    <source>
        <dbReference type="ARBA" id="ARBA00022737"/>
    </source>
</evidence>
<sequence>MAPSLGRLVQAALESLQEVSVDQLEGDLVSVLEEHLSRGLVVGAKTLADLLAAVVGRRDGDSVVPGAVEPFADRAEQYKYLCGKTLFDAREYRRCAHALEGCTDRRSRFLRLYARYLHGEKRREEEQLELGSGHGSVSPQGTNAEIPELLSALRAIEGADGSATDDPYLLLMRAQLCRACGDINDAADCLAAALLMRPALWSAWAQLLEVGDDIGVVVQRFEAALAEGRFWMFGLFLAQYLADHGEMQLALTMYTALLRRFESSALLLSQLAQIHFNLRDFDTAAEALREVRAVDPFRLEGADLYSNILFVKEDRTELGALASHCVSVDKYRAETCCVIGNYYALRQQHEKAAQYFRRALTLDRSYLSGWTLMGHEFLEMKNTAAAVEAYRRAIDLDPQDCRPFYGLGQAYELLGMPHYALYYYKKAATLRPTDSRMWHAVAQILYELEQKREALLCFERALSCDAPDQKTLRRVADIAWELGDAERAVPLYEQIVERQVRANMAFDPLGEGDVDCVLRLAAHYFQRGEFGRAEEYASLPMEPKDERRRELLHQLKRGIADAKRARTGGPHSVRHAETLIRP</sequence>
<dbReference type="GO" id="GO:0045842">
    <property type="term" value="P:positive regulation of mitotic metaphase/anaphase transition"/>
    <property type="evidence" value="ECO:0007669"/>
    <property type="project" value="TreeGrafter"/>
</dbReference>
<evidence type="ECO:0000256" key="4">
    <source>
        <dbReference type="ARBA" id="ARBA00022786"/>
    </source>
</evidence>
<dbReference type="PANTHER" id="PTHR12558">
    <property type="entry name" value="CELL DIVISION CYCLE 16,23,27"/>
    <property type="match status" value="1"/>
</dbReference>
<reference evidence="10 11" key="1">
    <citation type="submission" date="2022-07" db="EMBL/GenBank/DDBJ databases">
        <title>Genome-wide signatures of adaptation to extreme environments.</title>
        <authorList>
            <person name="Cho C.H."/>
            <person name="Yoon H.S."/>
        </authorList>
    </citation>
    <scope>NUCLEOTIDE SEQUENCE [LARGE SCALE GENOMIC DNA]</scope>
    <source>
        <strain evidence="10 11">DBV 063 E5</strain>
    </source>
</reference>
<feature type="repeat" description="TPR" evidence="7">
    <location>
        <begin position="333"/>
        <end position="366"/>
    </location>
</feature>
<keyword evidence="4" id="KW-0833">Ubl conjugation pathway</keyword>
<evidence type="ECO:0000256" key="5">
    <source>
        <dbReference type="ARBA" id="ARBA00022803"/>
    </source>
</evidence>
<organism evidence="10 11">
    <name type="scientific">Cyanidium caldarium</name>
    <name type="common">Red alga</name>
    <dbReference type="NCBI Taxonomy" id="2771"/>
    <lineage>
        <taxon>Eukaryota</taxon>
        <taxon>Rhodophyta</taxon>
        <taxon>Bangiophyceae</taxon>
        <taxon>Cyanidiales</taxon>
        <taxon>Cyanidiaceae</taxon>
        <taxon>Cyanidium</taxon>
    </lineage>
</organism>
<evidence type="ECO:0000256" key="1">
    <source>
        <dbReference type="ARBA" id="ARBA00022618"/>
    </source>
</evidence>
<feature type="repeat" description="TPR" evidence="7">
    <location>
        <begin position="265"/>
        <end position="298"/>
    </location>
</feature>
<dbReference type="InterPro" id="IPR019734">
    <property type="entry name" value="TPR_rpt"/>
</dbReference>
<dbReference type="GO" id="GO:0016567">
    <property type="term" value="P:protein ubiquitination"/>
    <property type="evidence" value="ECO:0007669"/>
    <property type="project" value="TreeGrafter"/>
</dbReference>
<dbReference type="GO" id="GO:0051301">
    <property type="term" value="P:cell division"/>
    <property type="evidence" value="ECO:0007669"/>
    <property type="project" value="UniProtKB-KW"/>
</dbReference>
<evidence type="ECO:0000256" key="8">
    <source>
        <dbReference type="SAM" id="MobiDB-lite"/>
    </source>
</evidence>
<dbReference type="Gene3D" id="1.25.40.10">
    <property type="entry name" value="Tetratricopeptide repeat domain"/>
    <property type="match status" value="2"/>
</dbReference>
<keyword evidence="2" id="KW-0677">Repeat</keyword>
<dbReference type="GO" id="GO:0005680">
    <property type="term" value="C:anaphase-promoting complex"/>
    <property type="evidence" value="ECO:0007669"/>
    <property type="project" value="InterPro"/>
</dbReference>
<keyword evidence="11" id="KW-1185">Reference proteome</keyword>
<evidence type="ECO:0000256" key="3">
    <source>
        <dbReference type="ARBA" id="ARBA00022776"/>
    </source>
</evidence>
<dbReference type="PANTHER" id="PTHR12558:SF10">
    <property type="entry name" value="CELL DIVISION CYCLE PROTEIN 23 HOMOLOG"/>
    <property type="match status" value="1"/>
</dbReference>
<dbReference type="Pfam" id="PF13432">
    <property type="entry name" value="TPR_16"/>
    <property type="match status" value="1"/>
</dbReference>
<dbReference type="PROSITE" id="PS50005">
    <property type="entry name" value="TPR"/>
    <property type="match status" value="4"/>
</dbReference>
<name>A0AAV9IW36_CYACA</name>
<dbReference type="AlphaFoldDB" id="A0AAV9IW36"/>
<evidence type="ECO:0000256" key="7">
    <source>
        <dbReference type="PROSITE-ProRule" id="PRU00339"/>
    </source>
</evidence>
<dbReference type="SMART" id="SM00028">
    <property type="entry name" value="TPR"/>
    <property type="match status" value="7"/>
</dbReference>
<evidence type="ECO:0000313" key="11">
    <source>
        <dbReference type="Proteomes" id="UP001301350"/>
    </source>
</evidence>
<feature type="repeat" description="TPR" evidence="7">
    <location>
        <begin position="367"/>
        <end position="400"/>
    </location>
</feature>
<feature type="region of interest" description="Disordered" evidence="8">
    <location>
        <begin position="562"/>
        <end position="582"/>
    </location>
</feature>
<dbReference type="SUPFAM" id="SSF48452">
    <property type="entry name" value="TPR-like"/>
    <property type="match status" value="2"/>
</dbReference>
<dbReference type="Pfam" id="PF04049">
    <property type="entry name" value="ANAPC8"/>
    <property type="match status" value="1"/>
</dbReference>
<comment type="caution">
    <text evidence="10">The sequence shown here is derived from an EMBL/GenBank/DDBJ whole genome shotgun (WGS) entry which is preliminary data.</text>
</comment>
<dbReference type="InterPro" id="IPR007192">
    <property type="entry name" value="APC8"/>
</dbReference>
<evidence type="ECO:0000259" key="9">
    <source>
        <dbReference type="Pfam" id="PF04049"/>
    </source>
</evidence>
<dbReference type="Proteomes" id="UP001301350">
    <property type="component" value="Unassembled WGS sequence"/>
</dbReference>
<keyword evidence="1" id="KW-0132">Cell division</keyword>
<accession>A0AAV9IW36</accession>